<sequence>CSLFSGAAGCSSSSQASCTSSACSSSRWKRAARPGSAPA</sequence>
<name>A0A6J4MMQ6_9BACT</name>
<feature type="non-terminal residue" evidence="2">
    <location>
        <position position="39"/>
    </location>
</feature>
<feature type="region of interest" description="Disordered" evidence="1">
    <location>
        <begin position="1"/>
        <end position="20"/>
    </location>
</feature>
<reference evidence="2" key="1">
    <citation type="submission" date="2020-02" db="EMBL/GenBank/DDBJ databases">
        <authorList>
            <person name="Meier V. D."/>
        </authorList>
    </citation>
    <scope>NUCLEOTIDE SEQUENCE</scope>
    <source>
        <strain evidence="2">AVDCRST_MAG89</strain>
    </source>
</reference>
<protein>
    <submittedName>
        <fullName evidence="2">Uncharacterized protein</fullName>
    </submittedName>
</protein>
<organism evidence="2">
    <name type="scientific">uncultured Gemmatimonadota bacterium</name>
    <dbReference type="NCBI Taxonomy" id="203437"/>
    <lineage>
        <taxon>Bacteria</taxon>
        <taxon>Pseudomonadati</taxon>
        <taxon>Gemmatimonadota</taxon>
        <taxon>environmental samples</taxon>
    </lineage>
</organism>
<evidence type="ECO:0000256" key="1">
    <source>
        <dbReference type="SAM" id="MobiDB-lite"/>
    </source>
</evidence>
<accession>A0A6J4MMQ6</accession>
<gene>
    <name evidence="2" type="ORF">AVDCRST_MAG89-3955</name>
</gene>
<evidence type="ECO:0000313" key="2">
    <source>
        <dbReference type="EMBL" id="CAA9364038.1"/>
    </source>
</evidence>
<dbReference type="AlphaFoldDB" id="A0A6J4MMQ6"/>
<feature type="non-terminal residue" evidence="2">
    <location>
        <position position="1"/>
    </location>
</feature>
<proteinExistence type="predicted"/>
<dbReference type="EMBL" id="CADCTV010000830">
    <property type="protein sequence ID" value="CAA9364038.1"/>
    <property type="molecule type" value="Genomic_DNA"/>
</dbReference>